<keyword evidence="2" id="KW-1185">Reference proteome</keyword>
<proteinExistence type="predicted"/>
<comment type="caution">
    <text evidence="1">The sequence shown here is derived from an EMBL/GenBank/DDBJ whole genome shotgun (WGS) entry which is preliminary data.</text>
</comment>
<dbReference type="EMBL" id="BPUR01000009">
    <property type="protein sequence ID" value="GJH18437.1"/>
    <property type="molecule type" value="Genomic_DNA"/>
</dbReference>
<organism evidence="1 2">
    <name type="scientific">Caballeronia novacaledonica</name>
    <dbReference type="NCBI Taxonomy" id="1544861"/>
    <lineage>
        <taxon>Bacteria</taxon>
        <taxon>Pseudomonadati</taxon>
        <taxon>Pseudomonadota</taxon>
        <taxon>Betaproteobacteria</taxon>
        <taxon>Burkholderiales</taxon>
        <taxon>Burkholderiaceae</taxon>
        <taxon>Caballeronia</taxon>
    </lineage>
</organism>
<sequence>MTRLLLRVAAGTLAVAMIALAATYIFLAHGAPPARSPEIFLQHGHLLPVETVAFSPDGRVIISGSNDKTIKVWNIATGTLRGTLSGHDGLVLSVAFSPDGQTIASGSDDRTIRLWNAASGALRATLPALASAITSIAFSPDGRSLASGSDDGKVRLWDLATAQVRVMPPGHDGRVMSVAFSPDGRTVASTSVDNTVKLWDVATGALRATLTGHESAVLSVVFSNDARTVASSSADGTIRLWNAATGAMVRVMQGRAGPVWSIAFSPDARTVASGNDDTSVNLWNTETGALRATLSKHTDRVRSVAFSPDGRTVASGSDDSTVRLWNVSTGDLRETLAPHTGRLLSVAISPDGRLVASAGDDRTVRLWDATTGVLRAALSGHKGPVWSVAFSPDGKTLASGGSDNSIRLWDVATATPRATLNGHDGPVVSVAFSADGGTLASGSVDNKVKLWDLSTGAERATYSRSGGVVRTVAFTADSKMVASGSDDNAITLWNGDTAPRFDPMPRFGTPMHRGAGIRSLTFSRDGRFMASASLDTITLWDAATGVERATLTGHASAVMSVAFSPDGEMLASGGDDHTVRLWDIAKGTLRATLRGHEGSVLSVAWGVDGHTLASCSADGTIAVWNTGTGQRRTLIEASPGGQYLVLYPGLHYRSSRQPGESEPAAIRFNGRLDNAYPLHYYRSELRIADSLAAPAADDVRIAPAFVRLAFDQWEHKPAWLLAGSAFYAAVVASALLYWRRTDALQIAKSFFGNAFAGDVQVMGNGLLKLGGSTAAPAFGMLFDAASTQPGANAARDPALSGKLYVIYASHAPTSAQLSALRRQGTEQIIPLSSRDMTRALFEGGSGAEVLRRLEEPFVARNDPYDEQRPVESELLFFGRSEALENIPQALMQGQHVGLFGLRKVGKTSLLNRIRDRIVTSPCIWIDCQGYEAVAVDLFRAILAALRQELVRLGVRRVPATPAINSSNDFRTAFLAYFDAWRERSAAARVVLLFDEVDKYFPTRRDIADQATLRAYVSLFGVLRSLGQEHQCLSVMAVAYRPDLNRRNRIDENIGDNPMFMGYQEYFLQFLALDETVTMLRDLGRWKSIDWTDDALARVHALSGGHPLVSRIIASDACERGKRKNVTIMEVENTGRAIRDGFARHRVGSYIAESIWQMLRPDERTILSHIAAHAGGALELGHDFDDALANLHHFGLVDSDDQHPRLRGELLRDWVERNG</sequence>
<name>A0ACB5QUN1_9BURK</name>
<protein>
    <submittedName>
        <fullName evidence="1">Uncharacterized protein</fullName>
    </submittedName>
</protein>
<evidence type="ECO:0000313" key="2">
    <source>
        <dbReference type="Proteomes" id="UP001055013"/>
    </source>
</evidence>
<reference evidence="1" key="1">
    <citation type="submission" date="2021-09" db="EMBL/GenBank/DDBJ databases">
        <title>Isolation and characterization of 3-chlorobenzoate degrading bacteria from soils in Shizuoka.</title>
        <authorList>
            <person name="Ifat A."/>
            <person name="Ogawa N."/>
            <person name="Kimbara K."/>
            <person name="Moriuchi R."/>
            <person name="Dohra H."/>
            <person name="Shintani M."/>
        </authorList>
    </citation>
    <scope>NUCLEOTIDE SEQUENCE</scope>
    <source>
        <strain evidence="1">19CS2-2</strain>
    </source>
</reference>
<accession>A0ACB5QUN1</accession>
<evidence type="ECO:0000313" key="1">
    <source>
        <dbReference type="EMBL" id="GJH18437.1"/>
    </source>
</evidence>
<dbReference type="Proteomes" id="UP001055013">
    <property type="component" value="Unassembled WGS sequence"/>
</dbReference>
<gene>
    <name evidence="1" type="ORF">CBA19CS22_17865</name>
</gene>